<dbReference type="Gene3D" id="1.10.630.10">
    <property type="entry name" value="Cytochrome P450"/>
    <property type="match status" value="1"/>
</dbReference>
<dbReference type="EMBL" id="CAEZWZ010000081">
    <property type="protein sequence ID" value="CAB4673184.1"/>
    <property type="molecule type" value="Genomic_DNA"/>
</dbReference>
<dbReference type="PANTHER" id="PTHR46696:SF1">
    <property type="entry name" value="CYTOCHROME P450 YJIB-RELATED"/>
    <property type="match status" value="1"/>
</dbReference>
<organism evidence="7">
    <name type="scientific">freshwater metagenome</name>
    <dbReference type="NCBI Taxonomy" id="449393"/>
    <lineage>
        <taxon>unclassified sequences</taxon>
        <taxon>metagenomes</taxon>
        <taxon>ecological metagenomes</taxon>
    </lineage>
</organism>
<dbReference type="InterPro" id="IPR001128">
    <property type="entry name" value="Cyt_P450"/>
</dbReference>
<dbReference type="PANTHER" id="PTHR46696">
    <property type="entry name" value="P450, PUTATIVE (EUROFUNG)-RELATED"/>
    <property type="match status" value="1"/>
</dbReference>
<dbReference type="SUPFAM" id="SSF48264">
    <property type="entry name" value="Cytochrome P450"/>
    <property type="match status" value="1"/>
</dbReference>
<evidence type="ECO:0000256" key="1">
    <source>
        <dbReference type="ARBA" id="ARBA00010617"/>
    </source>
</evidence>
<dbReference type="GO" id="GO:0020037">
    <property type="term" value="F:heme binding"/>
    <property type="evidence" value="ECO:0007669"/>
    <property type="project" value="InterPro"/>
</dbReference>
<keyword evidence="6" id="KW-0503">Monooxygenase</keyword>
<dbReference type="PROSITE" id="PS00086">
    <property type="entry name" value="CYTOCHROME_P450"/>
    <property type="match status" value="1"/>
</dbReference>
<keyword evidence="2" id="KW-0349">Heme</keyword>
<keyword evidence="5" id="KW-0408">Iron</keyword>
<dbReference type="InterPro" id="IPR002397">
    <property type="entry name" value="Cyt_P450_B"/>
</dbReference>
<dbReference type="Pfam" id="PF00067">
    <property type="entry name" value="p450"/>
    <property type="match status" value="1"/>
</dbReference>
<dbReference type="InterPro" id="IPR017972">
    <property type="entry name" value="Cyt_P450_CS"/>
</dbReference>
<comment type="similarity">
    <text evidence="1">Belongs to the cytochrome P450 family.</text>
</comment>
<protein>
    <submittedName>
        <fullName evidence="7">Unannotated protein</fullName>
    </submittedName>
</protein>
<dbReference type="GO" id="GO:0005506">
    <property type="term" value="F:iron ion binding"/>
    <property type="evidence" value="ECO:0007669"/>
    <property type="project" value="InterPro"/>
</dbReference>
<keyword evidence="3" id="KW-0479">Metal-binding</keyword>
<dbReference type="InterPro" id="IPR036396">
    <property type="entry name" value="Cyt_P450_sf"/>
</dbReference>
<evidence type="ECO:0000256" key="5">
    <source>
        <dbReference type="ARBA" id="ARBA00023004"/>
    </source>
</evidence>
<proteinExistence type="inferred from homology"/>
<accession>A0A6J6MK13</accession>
<dbReference type="GO" id="GO:0004497">
    <property type="term" value="F:monooxygenase activity"/>
    <property type="evidence" value="ECO:0007669"/>
    <property type="project" value="UniProtKB-KW"/>
</dbReference>
<dbReference type="GO" id="GO:0016705">
    <property type="term" value="F:oxidoreductase activity, acting on paired donors, with incorporation or reduction of molecular oxygen"/>
    <property type="evidence" value="ECO:0007669"/>
    <property type="project" value="InterPro"/>
</dbReference>
<name>A0A6J6MK13_9ZZZZ</name>
<dbReference type="FunFam" id="1.10.630.10:FF:000018">
    <property type="entry name" value="Cytochrome P450 monooxygenase"/>
    <property type="match status" value="1"/>
</dbReference>
<keyword evidence="4" id="KW-0560">Oxidoreductase</keyword>
<sequence length="401" mass="45528">MVGNFLTQEYFNNPYPTYKKFLNESPVFWSEELSAWIISPYELVEAGLHSSTLNAGERMSAASSHFSDEERKQYSAILHNLNNWIVFQDPPSHTRLRRLISKSFTPRSITAFEPKIEKIVNDLLDEIGDKEKFDLVAEFSFRLPAAVMCDLLGIPLDRQWDLKRWADGIAGFSAAARVTSEKAKFANEMALESRKYLITLFEELRKEPGDNLLSRLVDQSDEPNPLSDDELVALVVQLFFAGFETTEGLIGNMMIALANHPDELAKLRANPELITNAVEETLRFDSSILKQSRVASEDQDFGGQKIKKGDYMHFMIGAANYDPARFTDAHIFDVERDDVGHVSFGHGIHFCIGAPLARLEARIALRALLERLSRIEILEPAPVYPELFAVRKPLHLWIRNI</sequence>
<evidence type="ECO:0000256" key="4">
    <source>
        <dbReference type="ARBA" id="ARBA00023002"/>
    </source>
</evidence>
<evidence type="ECO:0000256" key="3">
    <source>
        <dbReference type="ARBA" id="ARBA00022723"/>
    </source>
</evidence>
<evidence type="ECO:0000313" key="7">
    <source>
        <dbReference type="EMBL" id="CAB4673184.1"/>
    </source>
</evidence>
<evidence type="ECO:0000256" key="6">
    <source>
        <dbReference type="ARBA" id="ARBA00023033"/>
    </source>
</evidence>
<dbReference type="PRINTS" id="PR00359">
    <property type="entry name" value="BP450"/>
</dbReference>
<reference evidence="7" key="1">
    <citation type="submission" date="2020-05" db="EMBL/GenBank/DDBJ databases">
        <authorList>
            <person name="Chiriac C."/>
            <person name="Salcher M."/>
            <person name="Ghai R."/>
            <person name="Kavagutti S V."/>
        </authorList>
    </citation>
    <scope>NUCLEOTIDE SEQUENCE</scope>
</reference>
<dbReference type="CDD" id="cd20625">
    <property type="entry name" value="CYP164-like"/>
    <property type="match status" value="1"/>
</dbReference>
<evidence type="ECO:0000256" key="2">
    <source>
        <dbReference type="ARBA" id="ARBA00022617"/>
    </source>
</evidence>
<dbReference type="AlphaFoldDB" id="A0A6J6MK13"/>
<gene>
    <name evidence="7" type="ORF">UFOPK2329_00602</name>
</gene>